<dbReference type="EMBL" id="VXLD01000002">
    <property type="protein sequence ID" value="KAB1857817.1"/>
    <property type="molecule type" value="Genomic_DNA"/>
</dbReference>
<evidence type="ECO:0000313" key="2">
    <source>
        <dbReference type="Proteomes" id="UP000325788"/>
    </source>
</evidence>
<comment type="caution">
    <text evidence="1">The sequence shown here is derived from an EMBL/GenBank/DDBJ whole genome shotgun (WGS) entry which is preliminary data.</text>
</comment>
<protein>
    <submittedName>
        <fullName evidence="1">Uncharacterized protein</fullName>
    </submittedName>
</protein>
<sequence>MKVKYWWKESESLRDGIMRPKCDCAEVLDDFKGLVFNFLNDDEGLGLKYLSKWIDDGLIEIEKIKVGELNYYDMWGQAWGADITKENVLIYWGYDDTKYEESLSFECFYKLVRKWSEFLKTEPRIDQVVEFECE</sequence>
<proteinExistence type="predicted"/>
<accession>A0A5N4WHA1</accession>
<reference evidence="1 2" key="1">
    <citation type="submission" date="2019-09" db="EMBL/GenBank/DDBJ databases">
        <title>Draft genome sequence of Acinetobacter tandoii W4-4-4 isolated from environmental water sample.</title>
        <authorList>
            <person name="Wee S.K."/>
            <person name="Yan B."/>
            <person name="Mustaffa S.B."/>
            <person name="Yap E.P.H."/>
        </authorList>
    </citation>
    <scope>NUCLEOTIDE SEQUENCE [LARGE SCALE GENOMIC DNA]</scope>
    <source>
        <strain evidence="1 2">W4-4-4</strain>
    </source>
</reference>
<dbReference type="RefSeq" id="WP_151504035.1">
    <property type="nucleotide sequence ID" value="NZ_VXLD01000002.1"/>
</dbReference>
<name>A0A5N4WHA1_9GAMM</name>
<dbReference type="AlphaFoldDB" id="A0A5N4WHA1"/>
<evidence type="ECO:0000313" key="1">
    <source>
        <dbReference type="EMBL" id="KAB1857817.1"/>
    </source>
</evidence>
<dbReference type="Proteomes" id="UP000325788">
    <property type="component" value="Unassembled WGS sequence"/>
</dbReference>
<gene>
    <name evidence="1" type="ORF">F4W09_03495</name>
</gene>
<organism evidence="1 2">
    <name type="scientific">Acinetobacter tandoii</name>
    <dbReference type="NCBI Taxonomy" id="202954"/>
    <lineage>
        <taxon>Bacteria</taxon>
        <taxon>Pseudomonadati</taxon>
        <taxon>Pseudomonadota</taxon>
        <taxon>Gammaproteobacteria</taxon>
        <taxon>Moraxellales</taxon>
        <taxon>Moraxellaceae</taxon>
        <taxon>Acinetobacter</taxon>
    </lineage>
</organism>